<evidence type="ECO:0000313" key="2">
    <source>
        <dbReference type="Proteomes" id="UP000067422"/>
    </source>
</evidence>
<organism evidence="1 2">
    <name type="scientific">Vibrio harveyi</name>
    <name type="common">Beneckea harveyi</name>
    <dbReference type="NCBI Taxonomy" id="669"/>
    <lineage>
        <taxon>Bacteria</taxon>
        <taxon>Pseudomonadati</taxon>
        <taxon>Pseudomonadota</taxon>
        <taxon>Gammaproteobacteria</taxon>
        <taxon>Vibrionales</taxon>
        <taxon>Vibrionaceae</taxon>
        <taxon>Vibrio</taxon>
    </lineage>
</organism>
<protein>
    <submittedName>
        <fullName evidence="1">Uncharacterized protein</fullName>
    </submittedName>
</protein>
<sequence>MKTYCFAISFFTMIPAATMKAMIRPSSMNYPDSLKKIYDLN</sequence>
<proteinExistence type="predicted"/>
<name>A0ABN5GVT6_VIBHA</name>
<evidence type="ECO:0000313" key="1">
    <source>
        <dbReference type="EMBL" id="AUW38378.1"/>
    </source>
</evidence>
<accession>A0ABN5GVT6</accession>
<dbReference type="EMBL" id="CP014039">
    <property type="protein sequence ID" value="AUW38378.1"/>
    <property type="molecule type" value="Genomic_DNA"/>
</dbReference>
<reference evidence="1" key="1">
    <citation type="submission" date="2018-01" db="EMBL/GenBank/DDBJ databases">
        <title>FDA dAtabase for Regulatory Grade micrObial Sequences (FDA-ARGOS): Supporting development and validation of Infectious Disease Dx tests.</title>
        <authorList>
            <person name="Hoffmann M."/>
            <person name="Allard M."/>
            <person name="Evans P."/>
            <person name="Brown E."/>
            <person name="Tallon L."/>
            <person name="Sadzewicz L."/>
            <person name="Sengamalay N."/>
            <person name="Ott S."/>
            <person name="Godinez A."/>
            <person name="Nagaraj S."/>
            <person name="Vyas G."/>
            <person name="Aluvathingal J."/>
            <person name="Nadendla S."/>
            <person name="Geyer C."/>
            <person name="Sichtig H."/>
        </authorList>
    </citation>
    <scope>NUCLEOTIDE SEQUENCE</scope>
    <source>
        <strain evidence="1">FDAARGOS_107</strain>
    </source>
</reference>
<gene>
    <name evidence="1" type="ORF">AL538_28650</name>
</gene>
<dbReference type="Proteomes" id="UP000067422">
    <property type="component" value="Chromosome 2"/>
</dbReference>
<keyword evidence="2" id="KW-1185">Reference proteome</keyword>